<dbReference type="GO" id="GO:0016491">
    <property type="term" value="F:oxidoreductase activity"/>
    <property type="evidence" value="ECO:0007669"/>
    <property type="project" value="UniProtKB-KW"/>
</dbReference>
<organism evidence="5 6">
    <name type="scientific">Fusarium solani</name>
    <name type="common">Filamentous fungus</name>
    <dbReference type="NCBI Taxonomy" id="169388"/>
    <lineage>
        <taxon>Eukaryota</taxon>
        <taxon>Fungi</taxon>
        <taxon>Dikarya</taxon>
        <taxon>Ascomycota</taxon>
        <taxon>Pezizomycotina</taxon>
        <taxon>Sordariomycetes</taxon>
        <taxon>Hypocreomycetidae</taxon>
        <taxon>Hypocreales</taxon>
        <taxon>Nectriaceae</taxon>
        <taxon>Fusarium</taxon>
        <taxon>Fusarium solani species complex</taxon>
    </lineage>
</organism>
<dbReference type="Pfam" id="PF01565">
    <property type="entry name" value="FAD_binding_4"/>
    <property type="match status" value="1"/>
</dbReference>
<feature type="chain" id="PRO_5040181903" description="FAD-binding PCMH-type domain-containing protein" evidence="3">
    <location>
        <begin position="21"/>
        <end position="668"/>
    </location>
</feature>
<evidence type="ECO:0000256" key="2">
    <source>
        <dbReference type="ARBA" id="ARBA00023002"/>
    </source>
</evidence>
<dbReference type="PROSITE" id="PS51387">
    <property type="entry name" value="FAD_PCMH"/>
    <property type="match status" value="1"/>
</dbReference>
<accession>A0A9P9GPU1</accession>
<dbReference type="GO" id="GO:0071949">
    <property type="term" value="F:FAD binding"/>
    <property type="evidence" value="ECO:0007669"/>
    <property type="project" value="InterPro"/>
</dbReference>
<sequence length="668" mass="72972">MQLNSRLLLGGLVAFHHVAAQTVVVDGEAVDANEDNVCEAAEVVEGDYLPEEKTQLTDAILSKLTELKLTDVSFLAFADGSEGPSQKCKTFPGEEHWPGDASWRVLDLVTRGAVIRNVPIAAPCYKDYVVYDKDRCSEVIEQWGNSSLHIRDPTSVMSPLYEGLTCPPSEDPSGKCTLGGYPVYSVDARSVAHIQLAVNFARSNSIRLVIKNTGHDFNGRSAGAGALSIWTHRFKTIEFLEERKTSSYCGPALKVGAGVVGAELYEAAEKYGVTAVGGEGLSVGYAGGYLAGGGHSPISPLYGMGADQVLSIEVVTADGRFITANEEQNTDLFWALRGGGGSTYGVVTSYTVRVYPKIKAAVMSFNFSSADTSYDTFWLAVRAYWELIPTFNDAGNYEYWNIWHTDLETLTFNMVPWFAPGMTLAELKALTKPLFDKWDELGIKFEVIESEHDSYYPAWKAGFPREVIGGAASKTAGRLFPRENLVEKFDATFEALKSVCDKGGQIIGFGITGGPGPYPDNAVNPAWRGSAMWAIAVINWPEDSSREVAAQESKKLTKDWMKPWREVSPGSGAYASEADVTEPDFHQSFYGTEKYERLLGIKDKVDPTGLFYAHEGVGSDRCRVESPIADRGPILIVAINVFARYATLDLDALDCQLKSFSAETFREG</sequence>
<dbReference type="SUPFAM" id="SSF56176">
    <property type="entry name" value="FAD-binding/transporter-associated domain-like"/>
    <property type="match status" value="1"/>
</dbReference>
<dbReference type="PANTHER" id="PTHR13878:SF91">
    <property type="entry name" value="FAD BINDING DOMAIN PROTEIN (AFU_ORTHOLOGUE AFUA_6G12070)-RELATED"/>
    <property type="match status" value="1"/>
</dbReference>
<comment type="caution">
    <text evidence="5">The sequence shown here is derived from an EMBL/GenBank/DDBJ whole genome shotgun (WGS) entry which is preliminary data.</text>
</comment>
<dbReference type="Gene3D" id="3.30.465.10">
    <property type="match status" value="1"/>
</dbReference>
<feature type="signal peptide" evidence="3">
    <location>
        <begin position="1"/>
        <end position="20"/>
    </location>
</feature>
<dbReference type="Pfam" id="PF08031">
    <property type="entry name" value="BBE"/>
    <property type="match status" value="1"/>
</dbReference>
<dbReference type="InterPro" id="IPR036318">
    <property type="entry name" value="FAD-bd_PCMH-like_sf"/>
</dbReference>
<dbReference type="Gene3D" id="3.40.462.20">
    <property type="match status" value="1"/>
</dbReference>
<evidence type="ECO:0000256" key="1">
    <source>
        <dbReference type="ARBA" id="ARBA00005466"/>
    </source>
</evidence>
<comment type="similarity">
    <text evidence="1">Belongs to the oxygen-dependent FAD-linked oxidoreductase family.</text>
</comment>
<feature type="domain" description="FAD-binding PCMH-type" evidence="4">
    <location>
        <begin position="178"/>
        <end position="357"/>
    </location>
</feature>
<dbReference type="OrthoDB" id="9983560at2759"/>
<keyword evidence="6" id="KW-1185">Reference proteome</keyword>
<dbReference type="AlphaFoldDB" id="A0A9P9GPU1"/>
<evidence type="ECO:0000256" key="3">
    <source>
        <dbReference type="SAM" id="SignalP"/>
    </source>
</evidence>
<keyword evidence="3" id="KW-0732">Signal</keyword>
<dbReference type="InterPro" id="IPR050432">
    <property type="entry name" value="FAD-linked_Oxidoreductases_BP"/>
</dbReference>
<protein>
    <recommendedName>
        <fullName evidence="4">FAD-binding PCMH-type domain-containing protein</fullName>
    </recommendedName>
</protein>
<dbReference type="InterPro" id="IPR016169">
    <property type="entry name" value="FAD-bd_PCMH_sub2"/>
</dbReference>
<proteinExistence type="inferred from homology"/>
<dbReference type="PANTHER" id="PTHR13878">
    <property type="entry name" value="GULONOLACTONE OXIDASE"/>
    <property type="match status" value="1"/>
</dbReference>
<dbReference type="Proteomes" id="UP000736672">
    <property type="component" value="Unassembled WGS sequence"/>
</dbReference>
<dbReference type="InterPro" id="IPR016166">
    <property type="entry name" value="FAD-bd_PCMH"/>
</dbReference>
<keyword evidence="2" id="KW-0560">Oxidoreductase</keyword>
<dbReference type="EMBL" id="JAGTJS010000019">
    <property type="protein sequence ID" value="KAH7242916.1"/>
    <property type="molecule type" value="Genomic_DNA"/>
</dbReference>
<dbReference type="InterPro" id="IPR012951">
    <property type="entry name" value="BBE"/>
</dbReference>
<gene>
    <name evidence="5" type="ORF">B0J15DRAFT_528700</name>
</gene>
<dbReference type="InterPro" id="IPR006094">
    <property type="entry name" value="Oxid_FAD_bind_N"/>
</dbReference>
<evidence type="ECO:0000313" key="6">
    <source>
        <dbReference type="Proteomes" id="UP000736672"/>
    </source>
</evidence>
<evidence type="ECO:0000313" key="5">
    <source>
        <dbReference type="EMBL" id="KAH7242916.1"/>
    </source>
</evidence>
<reference evidence="5" key="1">
    <citation type="journal article" date="2021" name="Nat. Commun.">
        <title>Genetic determinants of endophytism in the Arabidopsis root mycobiome.</title>
        <authorList>
            <person name="Mesny F."/>
            <person name="Miyauchi S."/>
            <person name="Thiergart T."/>
            <person name="Pickel B."/>
            <person name="Atanasova L."/>
            <person name="Karlsson M."/>
            <person name="Huettel B."/>
            <person name="Barry K.W."/>
            <person name="Haridas S."/>
            <person name="Chen C."/>
            <person name="Bauer D."/>
            <person name="Andreopoulos W."/>
            <person name="Pangilinan J."/>
            <person name="LaButti K."/>
            <person name="Riley R."/>
            <person name="Lipzen A."/>
            <person name="Clum A."/>
            <person name="Drula E."/>
            <person name="Henrissat B."/>
            <person name="Kohler A."/>
            <person name="Grigoriev I.V."/>
            <person name="Martin F.M."/>
            <person name="Hacquard S."/>
        </authorList>
    </citation>
    <scope>NUCLEOTIDE SEQUENCE</scope>
    <source>
        <strain evidence="5">FSSC 5 MPI-SDFR-AT-0091</strain>
    </source>
</reference>
<evidence type="ECO:0000259" key="4">
    <source>
        <dbReference type="PROSITE" id="PS51387"/>
    </source>
</evidence>
<name>A0A9P9GPU1_FUSSL</name>